<reference evidence="8 9" key="1">
    <citation type="submission" date="2023-06" db="EMBL/GenBank/DDBJ databases">
        <authorList>
            <person name="Ham H."/>
            <person name="Park D.S."/>
        </authorList>
    </citation>
    <scope>NUCLEOTIDE SEQUENCE [LARGE SCALE GENOMIC DNA]</scope>
    <source>
        <strain evidence="8 9">KACC 17005</strain>
    </source>
</reference>
<evidence type="ECO:0000313" key="9">
    <source>
        <dbReference type="Proteomes" id="UP001242732"/>
    </source>
</evidence>
<gene>
    <name evidence="8" type="ORF">QRO08_08355</name>
</gene>
<dbReference type="CDD" id="cd17316">
    <property type="entry name" value="MFS_SV2_like"/>
    <property type="match status" value="1"/>
</dbReference>
<dbReference type="PANTHER" id="PTHR23508">
    <property type="entry name" value="CARBOXYLIC ACID TRANSPORTER PROTEIN HOMOLOG"/>
    <property type="match status" value="1"/>
</dbReference>
<evidence type="ECO:0000256" key="3">
    <source>
        <dbReference type="ARBA" id="ARBA00022989"/>
    </source>
</evidence>
<keyword evidence="3 6" id="KW-1133">Transmembrane helix</keyword>
<evidence type="ECO:0000256" key="4">
    <source>
        <dbReference type="ARBA" id="ARBA00023136"/>
    </source>
</evidence>
<evidence type="ECO:0000313" key="8">
    <source>
        <dbReference type="EMBL" id="WIY50563.1"/>
    </source>
</evidence>
<dbReference type="InterPro" id="IPR005828">
    <property type="entry name" value="MFS_sugar_transport-like"/>
</dbReference>
<dbReference type="EMBL" id="CP127363">
    <property type="protein sequence ID" value="WIY50563.1"/>
    <property type="molecule type" value="Genomic_DNA"/>
</dbReference>
<feature type="transmembrane region" description="Helical" evidence="6">
    <location>
        <begin position="292"/>
        <end position="315"/>
    </location>
</feature>
<feature type="transmembrane region" description="Helical" evidence="6">
    <location>
        <begin position="387"/>
        <end position="406"/>
    </location>
</feature>
<dbReference type="Proteomes" id="UP001242732">
    <property type="component" value="Chromosome"/>
</dbReference>
<accession>A0ABY9AUP0</accession>
<name>A0ABY9AUP0_PARCI</name>
<dbReference type="Gene3D" id="1.20.1250.20">
    <property type="entry name" value="MFS general substrate transporter like domains"/>
    <property type="match status" value="1"/>
</dbReference>
<dbReference type="GeneID" id="79791906"/>
<dbReference type="SUPFAM" id="SSF103473">
    <property type="entry name" value="MFS general substrate transporter"/>
    <property type="match status" value="1"/>
</dbReference>
<feature type="transmembrane region" description="Helical" evidence="6">
    <location>
        <begin position="418"/>
        <end position="440"/>
    </location>
</feature>
<keyword evidence="2 6" id="KW-0812">Transmembrane</keyword>
<feature type="transmembrane region" description="Helical" evidence="6">
    <location>
        <begin position="61"/>
        <end position="79"/>
    </location>
</feature>
<keyword evidence="9" id="KW-1185">Reference proteome</keyword>
<feature type="transmembrane region" description="Helical" evidence="6">
    <location>
        <begin position="452"/>
        <end position="474"/>
    </location>
</feature>
<protein>
    <submittedName>
        <fullName evidence="8">MFS transporter</fullName>
    </submittedName>
</protein>
<evidence type="ECO:0000256" key="5">
    <source>
        <dbReference type="SAM" id="MobiDB-lite"/>
    </source>
</evidence>
<feature type="transmembrane region" description="Helical" evidence="6">
    <location>
        <begin position="149"/>
        <end position="169"/>
    </location>
</feature>
<evidence type="ECO:0000256" key="2">
    <source>
        <dbReference type="ARBA" id="ARBA00022692"/>
    </source>
</evidence>
<dbReference type="RefSeq" id="WP_011795207.1">
    <property type="nucleotide sequence ID" value="NZ_CP023687.1"/>
</dbReference>
<feature type="region of interest" description="Disordered" evidence="5">
    <location>
        <begin position="234"/>
        <end position="273"/>
    </location>
</feature>
<dbReference type="PANTHER" id="PTHR23508:SF10">
    <property type="entry name" value="CARBOXYLIC ACID TRANSPORTER PROTEIN HOMOLOG"/>
    <property type="match status" value="1"/>
</dbReference>
<feature type="transmembrane region" description="Helical" evidence="6">
    <location>
        <begin position="361"/>
        <end position="381"/>
    </location>
</feature>
<dbReference type="PROSITE" id="PS50850">
    <property type="entry name" value="MFS"/>
    <property type="match status" value="1"/>
</dbReference>
<comment type="subcellular location">
    <subcellularLocation>
        <location evidence="1">Membrane</location>
        <topology evidence="1">Multi-pass membrane protein</topology>
    </subcellularLocation>
</comment>
<proteinExistence type="predicted"/>
<evidence type="ECO:0000259" key="7">
    <source>
        <dbReference type="PROSITE" id="PS50850"/>
    </source>
</evidence>
<keyword evidence="4 6" id="KW-0472">Membrane</keyword>
<feature type="domain" description="Major facilitator superfamily (MFS) profile" evidence="7">
    <location>
        <begin position="23"/>
        <end position="478"/>
    </location>
</feature>
<feature type="transmembrane region" description="Helical" evidence="6">
    <location>
        <begin position="114"/>
        <end position="137"/>
    </location>
</feature>
<feature type="transmembrane region" description="Helical" evidence="6">
    <location>
        <begin position="91"/>
        <end position="108"/>
    </location>
</feature>
<sequence>MSPGSDIPARLDRLPWSAWHWRVVIALGIAWVLDGLEVTIVGSLGSALERPDTLGLTASQVGWTASLYVAGAVIGALVFGRMADALGRKRLFMLTLTVYMVATVATAFTSSFAAFAVCRFLTGIGIGGEYAAINSAIDELIPARVRGRVNLAINGSFWLGAALGAALSLVLLDARVLGPEYGWRAAFLMGALLGAAVLLVRRHVPESPRWLITHGRADEAERIVADIERGVHGTTNPRPAGPAAAAAPAMPRATPEVPAGAAGPAEPPGRRTLPSASQVVQVLLRRYPERSAVVLALMVSQAFFYNAIFFTYALVLTRFYGVDASRVGLYIFPFAAGNVLGPLLLGPLFDRIGRRVMITATYALAGIALALTGLGFMNGWLDATTQTVAWSVVFFLASAAASSAYLTVSEVFPLEMRALAISLFYAVGTGVGGFAAPALFGALIDTGSRENVFMGYLLGAALVLLAAGVTWRWAVDAERKSLEEIAPPLGSDGNGDSLNRR</sequence>
<dbReference type="Pfam" id="PF00083">
    <property type="entry name" value="Sugar_tr"/>
    <property type="match status" value="1"/>
</dbReference>
<evidence type="ECO:0000256" key="6">
    <source>
        <dbReference type="SAM" id="Phobius"/>
    </source>
</evidence>
<feature type="compositionally biased region" description="Low complexity" evidence="5">
    <location>
        <begin position="237"/>
        <end position="264"/>
    </location>
</feature>
<organism evidence="8 9">
    <name type="scientific">Paracidovorax citrulli</name>
    <name type="common">Acidovorax citrulli</name>
    <dbReference type="NCBI Taxonomy" id="80869"/>
    <lineage>
        <taxon>Bacteria</taxon>
        <taxon>Pseudomonadati</taxon>
        <taxon>Pseudomonadota</taxon>
        <taxon>Betaproteobacteria</taxon>
        <taxon>Burkholderiales</taxon>
        <taxon>Comamonadaceae</taxon>
        <taxon>Paracidovorax</taxon>
    </lineage>
</organism>
<dbReference type="InterPro" id="IPR020846">
    <property type="entry name" value="MFS_dom"/>
</dbReference>
<dbReference type="InterPro" id="IPR036259">
    <property type="entry name" value="MFS_trans_sf"/>
</dbReference>
<feature type="transmembrane region" description="Helical" evidence="6">
    <location>
        <begin position="21"/>
        <end position="41"/>
    </location>
</feature>
<evidence type="ECO:0000256" key="1">
    <source>
        <dbReference type="ARBA" id="ARBA00004141"/>
    </source>
</evidence>
<feature type="transmembrane region" description="Helical" evidence="6">
    <location>
        <begin position="181"/>
        <end position="200"/>
    </location>
</feature>
<feature type="transmembrane region" description="Helical" evidence="6">
    <location>
        <begin position="327"/>
        <end position="349"/>
    </location>
</feature>